<proteinExistence type="predicted"/>
<dbReference type="RefSeq" id="WP_116414432.1">
    <property type="nucleotide sequence ID" value="NZ_NBWZ01000001.1"/>
</dbReference>
<dbReference type="CDD" id="cd01646">
    <property type="entry name" value="RT_Bac_retron_I"/>
    <property type="match status" value="1"/>
</dbReference>
<name>A0A3E0VJK2_9MICO</name>
<comment type="caution">
    <text evidence="3">The sequence shown here is derived from an EMBL/GenBank/DDBJ whole genome shotgun (WGS) entry which is preliminary data.</text>
</comment>
<feature type="domain" description="Reverse transcriptase" evidence="2">
    <location>
        <begin position="27"/>
        <end position="253"/>
    </location>
</feature>
<dbReference type="EMBL" id="NBWZ01000001">
    <property type="protein sequence ID" value="RFA09037.1"/>
    <property type="molecule type" value="Genomic_DNA"/>
</dbReference>
<dbReference type="InterPro" id="IPR043128">
    <property type="entry name" value="Rev_trsase/Diguanyl_cyclase"/>
</dbReference>
<dbReference type="InterPro" id="IPR000477">
    <property type="entry name" value="RT_dom"/>
</dbReference>
<gene>
    <name evidence="3" type="ORF">B7R54_07215</name>
</gene>
<reference evidence="3 4" key="1">
    <citation type="submission" date="2017-04" db="EMBL/GenBank/DDBJ databases">
        <title>Comparative genome analysis of Subtercola boreus.</title>
        <authorList>
            <person name="Cho Y.-J."/>
            <person name="Cho A."/>
            <person name="Kim O.-S."/>
            <person name="Lee J.-I."/>
        </authorList>
    </citation>
    <scope>NUCLEOTIDE SEQUENCE [LARGE SCALE GENOMIC DNA]</scope>
    <source>
        <strain evidence="3 4">K300</strain>
    </source>
</reference>
<dbReference type="AlphaFoldDB" id="A0A3E0VJK2"/>
<dbReference type="Pfam" id="PF00078">
    <property type="entry name" value="RVT_1"/>
    <property type="match status" value="1"/>
</dbReference>
<dbReference type="PANTHER" id="PTHR34047">
    <property type="entry name" value="NUCLEAR INTRON MATURASE 1, MITOCHONDRIAL-RELATED"/>
    <property type="match status" value="1"/>
</dbReference>
<protein>
    <recommendedName>
        <fullName evidence="2">Reverse transcriptase domain-containing protein</fullName>
    </recommendedName>
</protein>
<dbReference type="SUPFAM" id="SSF56672">
    <property type="entry name" value="DNA/RNA polymerases"/>
    <property type="match status" value="1"/>
</dbReference>
<sequence length="430" mass="48918">MNNTAVGRDGVSGPSIEVDWARTVQLIQVKMRAGTYMFTSYRQIAISKGAHSLPRIVSVPTARDRIVLKSLAALLLDLFPAARTPPAQVRIQSLKAAIASGRWDSFIRIDVRNFYPSISHRSIRKAMKPKIRKPEILALLMRAISTPTVTFRERRPNYSTLVGVPQGLSISNILAEISMLEMDSDFSGRVDLFYCRYVDDILILCNHLDQTRLLDEVDSACKRVGLTIHPLGEGSKTQVGETSNDFEYLGYRFTPQCLSVRKSSVQKLESTIVQLFTAYKYHMATKSDPDWKERSARALRRRLDLVISGCVYENVPRGWLHYFSQLDDITLLGRLDAFVVGMRKRFGLPDDWAAKTFTRAYWHITKPSPSSPSYVPNFDRFSDDAKRNFLSELFPRTSFDALNNQELSVRFHAELKRLIAKLDRDISQVS</sequence>
<evidence type="ECO:0000313" key="4">
    <source>
        <dbReference type="Proteomes" id="UP000256486"/>
    </source>
</evidence>
<accession>A0A3E0VJK2</accession>
<organism evidence="3 4">
    <name type="scientific">Subtercola boreus</name>
    <dbReference type="NCBI Taxonomy" id="120213"/>
    <lineage>
        <taxon>Bacteria</taxon>
        <taxon>Bacillati</taxon>
        <taxon>Actinomycetota</taxon>
        <taxon>Actinomycetes</taxon>
        <taxon>Micrococcales</taxon>
        <taxon>Microbacteriaceae</taxon>
        <taxon>Subtercola</taxon>
    </lineage>
</organism>
<dbReference type="InterPro" id="IPR051083">
    <property type="entry name" value="GrpII_Intron_Splice-Mob/Def"/>
</dbReference>
<keyword evidence="4" id="KW-1185">Reference proteome</keyword>
<dbReference type="PROSITE" id="PS50878">
    <property type="entry name" value="RT_POL"/>
    <property type="match status" value="1"/>
</dbReference>
<dbReference type="Proteomes" id="UP000256486">
    <property type="component" value="Unassembled WGS sequence"/>
</dbReference>
<dbReference type="PANTHER" id="PTHR34047:SF8">
    <property type="entry name" value="PROTEIN YKFC"/>
    <property type="match status" value="1"/>
</dbReference>
<evidence type="ECO:0000313" key="3">
    <source>
        <dbReference type="EMBL" id="RFA09037.1"/>
    </source>
</evidence>
<dbReference type="Gene3D" id="3.30.70.270">
    <property type="match status" value="1"/>
</dbReference>
<comment type="function">
    <text evidence="1">Poorly processive, error-prone DNA polymerase involved in untargeted mutagenesis. Copies undamaged DNA at stalled replication forks, which arise in vivo from mismatched or misaligned primer ends. These misaligned primers can be extended by PolIV. Exhibits no 3'-5' exonuclease (proofreading) activity. May be involved in translesional synthesis, in conjunction with the beta clamp from PolIII.</text>
</comment>
<evidence type="ECO:0000256" key="1">
    <source>
        <dbReference type="ARBA" id="ARBA00025589"/>
    </source>
</evidence>
<dbReference type="InterPro" id="IPR043502">
    <property type="entry name" value="DNA/RNA_pol_sf"/>
</dbReference>
<evidence type="ECO:0000259" key="2">
    <source>
        <dbReference type="PROSITE" id="PS50878"/>
    </source>
</evidence>